<dbReference type="Pfam" id="PF05419">
    <property type="entry name" value="GUN4"/>
    <property type="match status" value="1"/>
</dbReference>
<accession>A0A2S6CTC6</accession>
<gene>
    <name evidence="3" type="ORF">CUN59_12585</name>
</gene>
<dbReference type="PANTHER" id="PTHR34800">
    <property type="entry name" value="TETRAPYRROLE-BINDING PROTEIN, CHLOROPLASTIC"/>
    <property type="match status" value="1"/>
</dbReference>
<dbReference type="Gene3D" id="1.10.10.1770">
    <property type="entry name" value="Gun4-like"/>
    <property type="match status" value="1"/>
</dbReference>
<evidence type="ECO:0000256" key="1">
    <source>
        <dbReference type="SAM" id="Phobius"/>
    </source>
</evidence>
<comment type="caution">
    <text evidence="3">The sequence shown here is derived from an EMBL/GenBank/DDBJ whole genome shotgun (WGS) entry which is preliminary data.</text>
</comment>
<evidence type="ECO:0000259" key="2">
    <source>
        <dbReference type="Pfam" id="PF05419"/>
    </source>
</evidence>
<proteinExistence type="predicted"/>
<feature type="domain" description="GUN4-like" evidence="2">
    <location>
        <begin position="132"/>
        <end position="257"/>
    </location>
</feature>
<keyword evidence="1" id="KW-0812">Transmembrane</keyword>
<reference evidence="3 4" key="1">
    <citation type="submission" date="2018-02" db="EMBL/GenBank/DDBJ databases">
        <title>Discovery of a pederin family compound in a non-symbiotic bloom-forming cyanobacterium.</title>
        <authorList>
            <person name="Kust A."/>
            <person name="Mares J."/>
            <person name="Jokela J."/>
            <person name="Urajova P."/>
            <person name="Hajek J."/>
            <person name="Saurav K."/>
            <person name="Voracova K."/>
            <person name="Fewer D.P."/>
            <person name="Haapaniemi E."/>
            <person name="Permi P."/>
            <person name="Rehakova K."/>
            <person name="Sivonen K."/>
            <person name="Hrouzek P."/>
        </authorList>
    </citation>
    <scope>NUCLEOTIDE SEQUENCE [LARGE SCALE GENOMIC DNA]</scope>
    <source>
        <strain evidence="3 4">CHARLIE-1</strain>
    </source>
</reference>
<feature type="transmembrane region" description="Helical" evidence="1">
    <location>
        <begin position="48"/>
        <end position="67"/>
    </location>
</feature>
<evidence type="ECO:0000313" key="4">
    <source>
        <dbReference type="Proteomes" id="UP000239589"/>
    </source>
</evidence>
<dbReference type="Gene3D" id="1.25.40.620">
    <property type="match status" value="1"/>
</dbReference>
<dbReference type="GO" id="GO:0046906">
    <property type="term" value="F:tetrapyrrole binding"/>
    <property type="evidence" value="ECO:0007669"/>
    <property type="project" value="TreeGrafter"/>
</dbReference>
<protein>
    <recommendedName>
        <fullName evidence="2">GUN4-like domain-containing protein</fullName>
    </recommendedName>
</protein>
<keyword evidence="4" id="KW-1185">Reference proteome</keyword>
<dbReference type="SUPFAM" id="SSF140869">
    <property type="entry name" value="GUN4-like"/>
    <property type="match status" value="1"/>
</dbReference>
<evidence type="ECO:0000313" key="3">
    <source>
        <dbReference type="EMBL" id="PPJ62986.1"/>
    </source>
</evidence>
<organism evidence="3 4">
    <name type="scientific">Cuspidothrix issatschenkoi CHARLIE-1</name>
    <dbReference type="NCBI Taxonomy" id="2052836"/>
    <lineage>
        <taxon>Bacteria</taxon>
        <taxon>Bacillati</taxon>
        <taxon>Cyanobacteriota</taxon>
        <taxon>Cyanophyceae</taxon>
        <taxon>Nostocales</taxon>
        <taxon>Aphanizomenonaceae</taxon>
        <taxon>Cuspidothrix</taxon>
    </lineage>
</organism>
<keyword evidence="1" id="KW-0472">Membrane</keyword>
<dbReference type="PANTHER" id="PTHR34800:SF1">
    <property type="entry name" value="TETRAPYRROLE-BINDING PROTEIN, CHLOROPLASTIC"/>
    <property type="match status" value="1"/>
</dbReference>
<keyword evidence="1" id="KW-1133">Transmembrane helix</keyword>
<dbReference type="CDD" id="cd16383">
    <property type="entry name" value="GUN4"/>
    <property type="match status" value="1"/>
</dbReference>
<feature type="transmembrane region" description="Helical" evidence="1">
    <location>
        <begin position="101"/>
        <end position="119"/>
    </location>
</feature>
<feature type="transmembrane region" description="Helical" evidence="1">
    <location>
        <begin position="21"/>
        <end position="42"/>
    </location>
</feature>
<sequence length="299" mass="35374">MIHNFISSQFLSKLLILVGKLFIFWMFVYFTIPLILLIPAIIYHPVGYFILSIGFLFLPFILMYVFIDKDFQKVSHLLSVVTSPKFYPHKLDKMIAGITKYLILAFILSIPFLAFFPSYQIQDWIYWHPQHRPENYDQLSQYLKAKDWKNSAEETQSLMLKITNRERKKWLSTRAIETFPCNALQNIDKLWLNASDNKFSFSVQTQIWQEENHGKIDFNYEVEQRFKQRVGWNKEEIQNTESNSQLSLDTPRGHFPKPVGISFTKPCVGSLDKLWFGQSVGCYHKIFIRINNCQYLGER</sequence>
<dbReference type="Proteomes" id="UP000239589">
    <property type="component" value="Unassembled WGS sequence"/>
</dbReference>
<name>A0A2S6CTC6_9CYAN</name>
<dbReference type="InterPro" id="IPR008629">
    <property type="entry name" value="GUN4-like"/>
</dbReference>
<dbReference type="InterPro" id="IPR037215">
    <property type="entry name" value="GUN4-like_sf"/>
</dbReference>
<dbReference type="AlphaFoldDB" id="A0A2S6CTC6"/>
<dbReference type="OrthoDB" id="7915178at2"/>
<dbReference type="EMBL" id="PGEM01000084">
    <property type="protein sequence ID" value="PPJ62986.1"/>
    <property type="molecule type" value="Genomic_DNA"/>
</dbReference>